<sequence>MYLLKKLRERIPPEHRKRLRRLSRPVMDFWENLRERIPPERRKKWSQRLRRLSRPAWMGTLRRTRPLSSHFGIDRGTPVDRYYIERFLEEHQLDIHGYVLEVKDSRYIDRYGTAVDRREILDIDPANPRASIIADLSAADSIPSNTFDCFILTQTLMYIYDVHSAVSHAHRILRPGGVLLVTVPVVSRYCTPKADYWRFTLPGCSALFGEVFGQNNIMVRSHGNVLAAIAFLTGMAYEELSNRELDVSDDYIPLIITVRAVKK</sequence>
<dbReference type="SUPFAM" id="SSF53335">
    <property type="entry name" value="S-adenosyl-L-methionine-dependent methyltransferases"/>
    <property type="match status" value="1"/>
</dbReference>
<dbReference type="GO" id="GO:0008757">
    <property type="term" value="F:S-adenosylmethionine-dependent methyltransferase activity"/>
    <property type="evidence" value="ECO:0007669"/>
    <property type="project" value="InterPro"/>
</dbReference>
<dbReference type="GO" id="GO:0032259">
    <property type="term" value="P:methylation"/>
    <property type="evidence" value="ECO:0007669"/>
    <property type="project" value="UniProtKB-KW"/>
</dbReference>
<dbReference type="Gene3D" id="3.40.50.150">
    <property type="entry name" value="Vaccinia Virus protein VP39"/>
    <property type="match status" value="1"/>
</dbReference>
<dbReference type="InterPro" id="IPR013216">
    <property type="entry name" value="Methyltransf_11"/>
</dbReference>
<organism evidence="2 3">
    <name type="scientific">Candidatus Nitrospira allomarina</name>
    <dbReference type="NCBI Taxonomy" id="3020900"/>
    <lineage>
        <taxon>Bacteria</taxon>
        <taxon>Pseudomonadati</taxon>
        <taxon>Nitrospirota</taxon>
        <taxon>Nitrospiria</taxon>
        <taxon>Nitrospirales</taxon>
        <taxon>Nitrospiraceae</taxon>
        <taxon>Nitrospira</taxon>
    </lineage>
</organism>
<keyword evidence="3" id="KW-1185">Reference proteome</keyword>
<feature type="domain" description="Methyltransferase type 11" evidence="1">
    <location>
        <begin position="132"/>
        <end position="180"/>
    </location>
</feature>
<dbReference type="Proteomes" id="UP001302719">
    <property type="component" value="Chromosome"/>
</dbReference>
<keyword evidence="2" id="KW-0808">Transferase</keyword>
<dbReference type="InterPro" id="IPR029063">
    <property type="entry name" value="SAM-dependent_MTases_sf"/>
</dbReference>
<accession>A0AA96JWP5</accession>
<proteinExistence type="predicted"/>
<dbReference type="RefSeq" id="WP_312643527.1">
    <property type="nucleotide sequence ID" value="NZ_CP116967.1"/>
</dbReference>
<reference evidence="2 3" key="1">
    <citation type="submission" date="2023-01" db="EMBL/GenBank/DDBJ databases">
        <title>Cultivation and genomic characterization of new, ubiquitous marine nitrite-oxidizing bacteria from the Nitrospirales.</title>
        <authorList>
            <person name="Mueller A.J."/>
            <person name="Daebeler A."/>
            <person name="Herbold C.W."/>
            <person name="Kirkegaard R.H."/>
            <person name="Daims H."/>
        </authorList>
    </citation>
    <scope>NUCLEOTIDE SEQUENCE [LARGE SCALE GENOMIC DNA]</scope>
    <source>
        <strain evidence="2 3">VA</strain>
    </source>
</reference>
<dbReference type="AlphaFoldDB" id="A0AA96JWP5"/>
<dbReference type="KEGG" id="nall:PP769_19560"/>
<protein>
    <submittedName>
        <fullName evidence="2">Methyltransferase domain-containing protein</fullName>
    </submittedName>
</protein>
<keyword evidence="2" id="KW-0489">Methyltransferase</keyword>
<dbReference type="CDD" id="cd02440">
    <property type="entry name" value="AdoMet_MTases"/>
    <property type="match status" value="1"/>
</dbReference>
<evidence type="ECO:0000259" key="1">
    <source>
        <dbReference type="Pfam" id="PF08241"/>
    </source>
</evidence>
<dbReference type="EMBL" id="CP116967">
    <property type="protein sequence ID" value="WNM58141.1"/>
    <property type="molecule type" value="Genomic_DNA"/>
</dbReference>
<dbReference type="Pfam" id="PF08241">
    <property type="entry name" value="Methyltransf_11"/>
    <property type="match status" value="1"/>
</dbReference>
<evidence type="ECO:0000313" key="2">
    <source>
        <dbReference type="EMBL" id="WNM58141.1"/>
    </source>
</evidence>
<gene>
    <name evidence="2" type="ORF">PP769_19560</name>
</gene>
<evidence type="ECO:0000313" key="3">
    <source>
        <dbReference type="Proteomes" id="UP001302719"/>
    </source>
</evidence>
<name>A0AA96JWP5_9BACT</name>